<evidence type="ECO:0000313" key="2">
    <source>
        <dbReference type="Proteomes" id="UP000228484"/>
    </source>
</evidence>
<keyword evidence="2" id="KW-1185">Reference proteome</keyword>
<dbReference type="AlphaFoldDB" id="A0A2G6Q8V8"/>
<reference evidence="1 2" key="1">
    <citation type="submission" date="2017-09" db="EMBL/GenBank/DDBJ databases">
        <title>Biocontrol bacteria screening and application from spent mushroom substrate.</title>
        <authorList>
            <person name="Sun X."/>
        </authorList>
    </citation>
    <scope>NUCLEOTIDE SEQUENCE [LARGE SCALE GENOMIC DNA]</scope>
    <source>
        <strain evidence="1 2">100374</strain>
    </source>
</reference>
<evidence type="ECO:0000313" key="1">
    <source>
        <dbReference type="EMBL" id="PIE92810.1"/>
    </source>
</evidence>
<gene>
    <name evidence="1" type="ORF">CO726_24215</name>
</gene>
<proteinExistence type="predicted"/>
<protein>
    <submittedName>
        <fullName evidence="1">Uncharacterized protein</fullName>
    </submittedName>
</protein>
<organism evidence="1 2">
    <name type="scientific">Bacillus fungorum</name>
    <dbReference type="NCBI Taxonomy" id="2039284"/>
    <lineage>
        <taxon>Bacteria</taxon>
        <taxon>Bacillati</taxon>
        <taxon>Bacillota</taxon>
        <taxon>Bacilli</taxon>
        <taxon>Bacillales</taxon>
        <taxon>Bacillaceae</taxon>
        <taxon>Bacillus</taxon>
    </lineage>
</organism>
<name>A0A2G6Q8V8_9BACI</name>
<dbReference type="EMBL" id="NWUW01000025">
    <property type="protein sequence ID" value="PIE92810.1"/>
    <property type="molecule type" value="Genomic_DNA"/>
</dbReference>
<sequence>MPNCDWGSPCDCSDCRTKRFPVVCTHCGFENILRVVGSSEYKMGRKGLGDYEFTHPGGTKDLSCYHCSTVIPGVRYYDDYDEEACKNSLELYQNKLNGRICSACNAIEGDLKGISFVTLKKLHNKLYCQNCIVEVGKNQIPDPSNENEKYNFNGNTLKWELDKVRIECPSCHKKRWLNAENRWRKQCKPCYYAKS</sequence>
<accession>A0A2G6Q8V8</accession>
<comment type="caution">
    <text evidence="1">The sequence shown here is derived from an EMBL/GenBank/DDBJ whole genome shotgun (WGS) entry which is preliminary data.</text>
</comment>
<dbReference type="Proteomes" id="UP000228484">
    <property type="component" value="Unassembled WGS sequence"/>
</dbReference>